<dbReference type="Pfam" id="PF05930">
    <property type="entry name" value="Phage_AlpA"/>
    <property type="match status" value="1"/>
</dbReference>
<organism evidence="2 3">
    <name type="scientific">Azomonas agilis</name>
    <dbReference type="NCBI Taxonomy" id="116849"/>
    <lineage>
        <taxon>Bacteria</taxon>
        <taxon>Pseudomonadati</taxon>
        <taxon>Pseudomonadota</taxon>
        <taxon>Gammaproteobacteria</taxon>
        <taxon>Pseudomonadales</taxon>
        <taxon>Pseudomonadaceae</taxon>
        <taxon>Azomonas</taxon>
    </lineage>
</organism>
<dbReference type="OrthoDB" id="8455288at2"/>
<keyword evidence="3" id="KW-1185">Reference proteome</keyword>
<comment type="caution">
    <text evidence="2">The sequence shown here is derived from an EMBL/GenBank/DDBJ whole genome shotgun (WGS) entry which is preliminary data.</text>
</comment>
<dbReference type="RefSeq" id="WP_144570250.1">
    <property type="nucleotide sequence ID" value="NZ_VLKG01000002.1"/>
</dbReference>
<evidence type="ECO:0000313" key="2">
    <source>
        <dbReference type="EMBL" id="TWH76447.1"/>
    </source>
</evidence>
<gene>
    <name evidence="2" type="ORF">LX59_00484</name>
</gene>
<feature type="region of interest" description="Disordered" evidence="1">
    <location>
        <begin position="1"/>
        <end position="21"/>
    </location>
</feature>
<dbReference type="InterPro" id="IPR010260">
    <property type="entry name" value="AlpA"/>
</dbReference>
<dbReference type="Gene3D" id="1.10.238.160">
    <property type="match status" value="1"/>
</dbReference>
<dbReference type="PANTHER" id="PTHR36154">
    <property type="entry name" value="DNA-BINDING TRANSCRIPTIONAL ACTIVATOR ALPA"/>
    <property type="match status" value="1"/>
</dbReference>
<dbReference type="InterPro" id="IPR052931">
    <property type="entry name" value="Prophage_regulatory_activator"/>
</dbReference>
<evidence type="ECO:0000256" key="1">
    <source>
        <dbReference type="SAM" id="MobiDB-lite"/>
    </source>
</evidence>
<evidence type="ECO:0000313" key="3">
    <source>
        <dbReference type="Proteomes" id="UP000319627"/>
    </source>
</evidence>
<name>A0A562IZW9_9GAMM</name>
<feature type="compositionally biased region" description="Basic and acidic residues" evidence="1">
    <location>
        <begin position="10"/>
        <end position="20"/>
    </location>
</feature>
<protein>
    <submittedName>
        <fullName evidence="2">AlpA family transcriptional regulator</fullName>
    </submittedName>
</protein>
<dbReference type="Proteomes" id="UP000319627">
    <property type="component" value="Unassembled WGS sequence"/>
</dbReference>
<reference evidence="2 3" key="1">
    <citation type="submission" date="2019-07" db="EMBL/GenBank/DDBJ databases">
        <title>Genomic Encyclopedia of Type Strains, Phase I: the one thousand microbial genomes (KMG-I) project.</title>
        <authorList>
            <person name="Kyrpides N."/>
        </authorList>
    </citation>
    <scope>NUCLEOTIDE SEQUENCE [LARGE SCALE GENOMIC DNA]</scope>
    <source>
        <strain evidence="2 3">DSM 375</strain>
    </source>
</reference>
<dbReference type="AlphaFoldDB" id="A0A562IZW9"/>
<sequence>MPTIALPLRQQREPQREASTPKELAPVRRFIKLPAVRELTTLSTSEIYRRISLEALPKQVMLGPKSAVWIEEEVVAWVEARIAERHDNEVA</sequence>
<dbReference type="EMBL" id="VLKG01000002">
    <property type="protein sequence ID" value="TWH76447.1"/>
    <property type="molecule type" value="Genomic_DNA"/>
</dbReference>
<proteinExistence type="predicted"/>
<accession>A0A562IZW9</accession>
<dbReference type="PANTHER" id="PTHR36154:SF1">
    <property type="entry name" value="DNA-BINDING TRANSCRIPTIONAL ACTIVATOR ALPA"/>
    <property type="match status" value="1"/>
</dbReference>